<dbReference type="Proteomes" id="UP000199561">
    <property type="component" value="Unassembled WGS sequence"/>
</dbReference>
<evidence type="ECO:0000256" key="7">
    <source>
        <dbReference type="ARBA" id="ARBA00023136"/>
    </source>
</evidence>
<gene>
    <name evidence="9" type="primary">ftsQ</name>
    <name evidence="11" type="ORF">SAMN05421880_10822</name>
</gene>
<protein>
    <recommendedName>
        <fullName evidence="9">Cell division protein FtsQ</fullName>
    </recommendedName>
</protein>
<keyword evidence="8 9" id="KW-0131">Cell cycle</keyword>
<dbReference type="GO" id="GO:0090529">
    <property type="term" value="P:cell septum assembly"/>
    <property type="evidence" value="ECO:0007669"/>
    <property type="project" value="InterPro"/>
</dbReference>
<keyword evidence="5 9" id="KW-0812">Transmembrane</keyword>
<proteinExistence type="inferred from homology"/>
<feature type="domain" description="POTRA" evidence="10">
    <location>
        <begin position="37"/>
        <end position="115"/>
    </location>
</feature>
<dbReference type="GO" id="GO:0032153">
    <property type="term" value="C:cell division site"/>
    <property type="evidence" value="ECO:0007669"/>
    <property type="project" value="UniProtKB-UniRule"/>
</dbReference>
<keyword evidence="6 9" id="KW-1133">Transmembrane helix</keyword>
<evidence type="ECO:0000256" key="9">
    <source>
        <dbReference type="HAMAP-Rule" id="MF_00911"/>
    </source>
</evidence>
<sequence>MWNNYRLLNFIANMLLTLVLFAAIYVFGLRVIKLPLFTLKEMTVEGISAIHGEHTKLLHVTRHEVESIVQSEVEGNFLTVDLDTLREAFRELPWVRAAKIQRSWPSGLKVKLEEHTAMAYWGDEALVNVHGEIFRAPMDEILPVFRGATDESVAVIIEHYVIFNKILQPIHQRVAEITLSPRHAWLVRLENGTLLKLGREHIETRLKRYVSVYRQSIVNLNQSIPLGYVDLRYPNGFAVHMSEAMPQVPRKTGSGRKS</sequence>
<dbReference type="InterPro" id="IPR045335">
    <property type="entry name" value="FtsQ_C_sf"/>
</dbReference>
<dbReference type="GO" id="GO:0043093">
    <property type="term" value="P:FtsZ-dependent cytokinesis"/>
    <property type="evidence" value="ECO:0007669"/>
    <property type="project" value="UniProtKB-UniRule"/>
</dbReference>
<dbReference type="PANTHER" id="PTHR35851">
    <property type="entry name" value="CELL DIVISION PROTEIN FTSQ"/>
    <property type="match status" value="1"/>
</dbReference>
<dbReference type="HAMAP" id="MF_00911">
    <property type="entry name" value="FtsQ_subfam"/>
    <property type="match status" value="1"/>
</dbReference>
<keyword evidence="12" id="KW-1185">Reference proteome</keyword>
<keyword evidence="2 9" id="KW-1003">Cell membrane</keyword>
<comment type="subunit">
    <text evidence="9">Part of a complex composed of FtsB, FtsL and FtsQ.</text>
</comment>
<feature type="transmembrane region" description="Helical" evidence="9">
    <location>
        <begin position="12"/>
        <end position="32"/>
    </location>
</feature>
<evidence type="ECO:0000256" key="6">
    <source>
        <dbReference type="ARBA" id="ARBA00022989"/>
    </source>
</evidence>
<dbReference type="AlphaFoldDB" id="A0A1I4NJL2"/>
<dbReference type="InterPro" id="IPR034746">
    <property type="entry name" value="POTRA"/>
</dbReference>
<dbReference type="PANTHER" id="PTHR35851:SF1">
    <property type="entry name" value="CELL DIVISION PROTEIN FTSQ"/>
    <property type="match status" value="1"/>
</dbReference>
<dbReference type="InterPro" id="IPR026579">
    <property type="entry name" value="FtsQ"/>
</dbReference>
<dbReference type="InterPro" id="IPR005548">
    <property type="entry name" value="Cell_div_FtsQ/DivIB_C"/>
</dbReference>
<dbReference type="GO" id="GO:0005886">
    <property type="term" value="C:plasma membrane"/>
    <property type="evidence" value="ECO:0007669"/>
    <property type="project" value="UniProtKB-SubCell"/>
</dbReference>
<dbReference type="Gene3D" id="3.10.20.310">
    <property type="entry name" value="membrane protein fhac"/>
    <property type="match status" value="1"/>
</dbReference>
<organism evidence="11 12">
    <name type="scientific">Nitrosomonas nitrosa</name>
    <dbReference type="NCBI Taxonomy" id="52442"/>
    <lineage>
        <taxon>Bacteria</taxon>
        <taxon>Pseudomonadati</taxon>
        <taxon>Pseudomonadota</taxon>
        <taxon>Betaproteobacteria</taxon>
        <taxon>Nitrosomonadales</taxon>
        <taxon>Nitrosomonadaceae</taxon>
        <taxon>Nitrosomonas</taxon>
    </lineage>
</organism>
<dbReference type="PROSITE" id="PS51779">
    <property type="entry name" value="POTRA"/>
    <property type="match status" value="1"/>
</dbReference>
<comment type="function">
    <text evidence="9">Essential cell division protein. May link together the upstream cell division proteins, which are predominantly cytoplasmic, with the downstream cell division proteins, which are predominantly periplasmic. May control correct divisome assembly.</text>
</comment>
<dbReference type="Pfam" id="PF03799">
    <property type="entry name" value="FtsQ_DivIB_C"/>
    <property type="match status" value="1"/>
</dbReference>
<dbReference type="EMBL" id="FOUF01000008">
    <property type="protein sequence ID" value="SFM15545.1"/>
    <property type="molecule type" value="Genomic_DNA"/>
</dbReference>
<dbReference type="STRING" id="52442.SAMN05421880_10822"/>
<evidence type="ECO:0000256" key="2">
    <source>
        <dbReference type="ARBA" id="ARBA00022475"/>
    </source>
</evidence>
<evidence type="ECO:0000259" key="10">
    <source>
        <dbReference type="PROSITE" id="PS51779"/>
    </source>
</evidence>
<reference evidence="11 12" key="1">
    <citation type="submission" date="2016-10" db="EMBL/GenBank/DDBJ databases">
        <authorList>
            <person name="de Groot N.N."/>
        </authorList>
    </citation>
    <scope>NUCLEOTIDE SEQUENCE [LARGE SCALE GENOMIC DNA]</scope>
    <source>
        <strain evidence="11 12">Nm146</strain>
    </source>
</reference>
<keyword evidence="4 9" id="KW-0132">Cell division</keyword>
<dbReference type="Pfam" id="PF08478">
    <property type="entry name" value="POTRA_1"/>
    <property type="match status" value="1"/>
</dbReference>
<evidence type="ECO:0000313" key="11">
    <source>
        <dbReference type="EMBL" id="SFM15545.1"/>
    </source>
</evidence>
<comment type="subcellular location">
    <subcellularLocation>
        <location evidence="9">Cell inner membrane</location>
        <topology evidence="9">Single-pass type II membrane protein</topology>
    </subcellularLocation>
    <subcellularLocation>
        <location evidence="1">Membrane</location>
    </subcellularLocation>
    <text evidence="9">Localizes to the division septum.</text>
</comment>
<dbReference type="Gene3D" id="3.40.50.11690">
    <property type="entry name" value="Cell division protein FtsQ/DivIB"/>
    <property type="match status" value="1"/>
</dbReference>
<accession>A0A1I4NJL2</accession>
<evidence type="ECO:0000256" key="3">
    <source>
        <dbReference type="ARBA" id="ARBA00022519"/>
    </source>
</evidence>
<keyword evidence="7 9" id="KW-0472">Membrane</keyword>
<evidence type="ECO:0000256" key="4">
    <source>
        <dbReference type="ARBA" id="ARBA00022618"/>
    </source>
</evidence>
<name>A0A1I4NJL2_9PROT</name>
<comment type="similarity">
    <text evidence="9">Belongs to the FtsQ/DivIB family. FtsQ subfamily.</text>
</comment>
<evidence type="ECO:0000313" key="12">
    <source>
        <dbReference type="Proteomes" id="UP000199561"/>
    </source>
</evidence>
<dbReference type="InterPro" id="IPR013685">
    <property type="entry name" value="POTRA_FtsQ_type"/>
</dbReference>
<evidence type="ECO:0000256" key="1">
    <source>
        <dbReference type="ARBA" id="ARBA00004370"/>
    </source>
</evidence>
<evidence type="ECO:0000256" key="8">
    <source>
        <dbReference type="ARBA" id="ARBA00023306"/>
    </source>
</evidence>
<evidence type="ECO:0000256" key="5">
    <source>
        <dbReference type="ARBA" id="ARBA00022692"/>
    </source>
</evidence>
<keyword evidence="3 9" id="KW-0997">Cell inner membrane</keyword>